<evidence type="ECO:0000256" key="6">
    <source>
        <dbReference type="ARBA" id="ARBA00023136"/>
    </source>
</evidence>
<keyword evidence="4" id="KW-0735">Signal-anchor</keyword>
<keyword evidence="5" id="KW-1133">Transmembrane helix</keyword>
<comment type="similarity">
    <text evidence="2">Belongs to the glycosyltransferase 31 family. Beta3-Gal-T subfamily.</text>
</comment>
<dbReference type="GO" id="GO:0016020">
    <property type="term" value="C:membrane"/>
    <property type="evidence" value="ECO:0007669"/>
    <property type="project" value="UniProtKB-SubCell"/>
</dbReference>
<keyword evidence="3" id="KW-0812">Transmembrane</keyword>
<dbReference type="Proteomes" id="UP001465755">
    <property type="component" value="Unassembled WGS sequence"/>
</dbReference>
<comment type="subcellular location">
    <subcellularLocation>
        <location evidence="1">Membrane</location>
        <topology evidence="1">Single-pass type II membrane protein</topology>
    </subcellularLocation>
</comment>
<evidence type="ECO:0000256" key="4">
    <source>
        <dbReference type="ARBA" id="ARBA00022968"/>
    </source>
</evidence>
<evidence type="ECO:0000256" key="7">
    <source>
        <dbReference type="SAM" id="SignalP"/>
    </source>
</evidence>
<proteinExistence type="inferred from homology"/>
<evidence type="ECO:0000256" key="5">
    <source>
        <dbReference type="ARBA" id="ARBA00022989"/>
    </source>
</evidence>
<dbReference type="PANTHER" id="PTHR23033">
    <property type="entry name" value="BETA1,3-GALACTOSYLTRANSFERASE"/>
    <property type="match status" value="1"/>
</dbReference>
<feature type="chain" id="PRO_5043643224" description="Hexosyltransferase" evidence="7">
    <location>
        <begin position="20"/>
        <end position="454"/>
    </location>
</feature>
<dbReference type="PANTHER" id="PTHR23033:SF50">
    <property type="entry name" value="HEXOSYLTRANSFERASE"/>
    <property type="match status" value="1"/>
</dbReference>
<dbReference type="AlphaFoldDB" id="A0AAW1NYT6"/>
<evidence type="ECO:0000313" key="9">
    <source>
        <dbReference type="Proteomes" id="UP001465755"/>
    </source>
</evidence>
<comment type="caution">
    <text evidence="8">The sequence shown here is derived from an EMBL/GenBank/DDBJ whole genome shotgun (WGS) entry which is preliminary data.</text>
</comment>
<evidence type="ECO:0000256" key="1">
    <source>
        <dbReference type="ARBA" id="ARBA00004606"/>
    </source>
</evidence>
<evidence type="ECO:0008006" key="10">
    <source>
        <dbReference type="Google" id="ProtNLM"/>
    </source>
</evidence>
<sequence length="454" mass="50706">MAGWSARLMPLLVIAAVFGGVPVTCRRFGEPAGLSLHRKAADWLKQMLPGSRDSDGKEAQQPEFPLQRSDLLVVLPSSLSRLDLVYSSRAYRQGVPTFIVTDKLPFKEQEFAWLGSERWGITYRQPTDSYERRAAIAPFLANNTVGYDSYKWILYGDDDTVFVIDNIIKVLSTLDFSQPYLISDALWWPENGKSDRKKIHANRDAPRCLPCNYTDLLLVDGTCPAQHGFIAPEGCPCTPETLVSQGMWSGGDQVVFDRNNKKFLRQGGPTPGWWYMIHGGAGALISQGAMRQASFEAVEDYLVNRMPVRSSDAMLTEVMWEVLRVAPTDPGYGYCRPHIQMFDPGWSGEQRRFGDLGGDPRGVIERLTAALEHDSCGAECHEQLQHTLTIHVRARSAGSDKTTANSTRLHPWHTACNEIEQLGVLFDQYQQGYSNHNRAEGDIEGVLEQSDCGC</sequence>
<name>A0AAW1NYT6_9CHLO</name>
<keyword evidence="7" id="KW-0732">Signal</keyword>
<evidence type="ECO:0000256" key="2">
    <source>
        <dbReference type="ARBA" id="ARBA00006462"/>
    </source>
</evidence>
<keyword evidence="6" id="KW-0472">Membrane</keyword>
<reference evidence="8 9" key="1">
    <citation type="journal article" date="2024" name="Nat. Commun.">
        <title>Phylogenomics reveals the evolutionary origins of lichenization in chlorophyte algae.</title>
        <authorList>
            <person name="Puginier C."/>
            <person name="Libourel C."/>
            <person name="Otte J."/>
            <person name="Skaloud P."/>
            <person name="Haon M."/>
            <person name="Grisel S."/>
            <person name="Petersen M."/>
            <person name="Berrin J.G."/>
            <person name="Delaux P.M."/>
            <person name="Dal Grande F."/>
            <person name="Keller J."/>
        </authorList>
    </citation>
    <scope>NUCLEOTIDE SEQUENCE [LARGE SCALE GENOMIC DNA]</scope>
    <source>
        <strain evidence="8 9">SAG 2036</strain>
    </source>
</reference>
<dbReference type="Gene3D" id="3.90.550.50">
    <property type="match status" value="1"/>
</dbReference>
<protein>
    <recommendedName>
        <fullName evidence="10">Hexosyltransferase</fullName>
    </recommendedName>
</protein>
<evidence type="ECO:0000313" key="8">
    <source>
        <dbReference type="EMBL" id="KAK9797832.1"/>
    </source>
</evidence>
<dbReference type="EMBL" id="JALJOQ010000103">
    <property type="protein sequence ID" value="KAK9797832.1"/>
    <property type="molecule type" value="Genomic_DNA"/>
</dbReference>
<accession>A0AAW1NYT6</accession>
<keyword evidence="9" id="KW-1185">Reference proteome</keyword>
<evidence type="ECO:0000256" key="3">
    <source>
        <dbReference type="ARBA" id="ARBA00022692"/>
    </source>
</evidence>
<dbReference type="InterPro" id="IPR026050">
    <property type="entry name" value="C1GALT1/C1GALT1_chp1"/>
</dbReference>
<gene>
    <name evidence="8" type="ORF">WJX73_005489</name>
</gene>
<feature type="signal peptide" evidence="7">
    <location>
        <begin position="1"/>
        <end position="19"/>
    </location>
</feature>
<organism evidence="8 9">
    <name type="scientific">Symbiochloris irregularis</name>
    <dbReference type="NCBI Taxonomy" id="706552"/>
    <lineage>
        <taxon>Eukaryota</taxon>
        <taxon>Viridiplantae</taxon>
        <taxon>Chlorophyta</taxon>
        <taxon>core chlorophytes</taxon>
        <taxon>Trebouxiophyceae</taxon>
        <taxon>Trebouxiales</taxon>
        <taxon>Trebouxiaceae</taxon>
        <taxon>Symbiochloris</taxon>
    </lineage>
</organism>